<dbReference type="EC" id="4.2.1.11" evidence="3 11"/>
<evidence type="ECO:0000256" key="1">
    <source>
        <dbReference type="ARBA" id="ARBA00005031"/>
    </source>
</evidence>
<feature type="binding site" evidence="11 14">
    <location>
        <position position="287"/>
    </location>
    <ligand>
        <name>Mg(2+)</name>
        <dbReference type="ChEBI" id="CHEBI:18420"/>
    </ligand>
</feature>
<evidence type="ECO:0000256" key="3">
    <source>
        <dbReference type="ARBA" id="ARBA00012058"/>
    </source>
</evidence>
<evidence type="ECO:0000256" key="11">
    <source>
        <dbReference type="HAMAP-Rule" id="MF_00318"/>
    </source>
</evidence>
<dbReference type="CDD" id="cd03313">
    <property type="entry name" value="enolase"/>
    <property type="match status" value="1"/>
</dbReference>
<protein>
    <recommendedName>
        <fullName evidence="4 11">Enolase</fullName>
        <ecNumber evidence="3 11">4.2.1.11</ecNumber>
    </recommendedName>
    <alternativeName>
        <fullName evidence="11">2-phospho-D-glycerate hydro-lyase</fullName>
    </alternativeName>
    <alternativeName>
        <fullName evidence="11">2-phosphoglycerate dehydratase</fullName>
    </alternativeName>
</protein>
<dbReference type="InterPro" id="IPR020811">
    <property type="entry name" value="Enolase_N"/>
</dbReference>
<feature type="binding site" evidence="11">
    <location>
        <position position="369"/>
    </location>
    <ligand>
        <name>(2R)-2-phosphoglycerate</name>
        <dbReference type="ChEBI" id="CHEBI:58289"/>
    </ligand>
</feature>
<evidence type="ECO:0000259" key="16">
    <source>
        <dbReference type="SMART" id="SM01193"/>
    </source>
</evidence>
<feature type="active site" description="Proton acceptor" evidence="11 12">
    <location>
        <position position="339"/>
    </location>
</feature>
<dbReference type="InterPro" id="IPR000941">
    <property type="entry name" value="Enolase"/>
</dbReference>
<feature type="binding site" evidence="13">
    <location>
        <position position="157"/>
    </location>
    <ligand>
        <name>substrate</name>
    </ligand>
</feature>
<sequence length="426" mass="45171">MDKTRIVSVTAREILDSRGNPTVEAEVALAGGVRACASVPSGASTGAFEAVELRDGDGGRYGGKGVLRAAGNVDGPICEALAGLDATDTTAVDRALLTLDGTPNKVHLGANAMLAASIACARAAAVACNLPLYRFLGGVSAQVLPVPMMNVLNGGAHATNSIDVQEFMIMPVGAPSFGEGVRWCAEVFHALRSLLVEEGLSASVGDEGGCAPDLPGDEQAIEYLLRAMERAGYRPGEDFVLAMDAAASEWKTADGYRLPKAGKSCTADELIEHWRSLAERYPIRSIEDPVGEEDWDAWRRITEALGDRLQLVGDDFFVTNTARLERGMEHGCANAILIKPNQIGTLTETMDAMRTARRNGYASIVSHRSGETSDTLIADLAVALNAGQIKTGAPSRGERVAKYNRLLRIEQELSGGGIWPGKKCFL</sequence>
<dbReference type="InterPro" id="IPR036849">
    <property type="entry name" value="Enolase-like_C_sf"/>
</dbReference>
<evidence type="ECO:0000256" key="12">
    <source>
        <dbReference type="PIRSR" id="PIRSR001400-1"/>
    </source>
</evidence>
<feature type="binding site" evidence="11">
    <location>
        <position position="390"/>
    </location>
    <ligand>
        <name>(2R)-2-phosphoglycerate</name>
        <dbReference type="ChEBI" id="CHEBI:58289"/>
    </ligand>
</feature>
<dbReference type="EMBL" id="JACRSP010000004">
    <property type="protein sequence ID" value="MBC8536871.1"/>
    <property type="molecule type" value="Genomic_DNA"/>
</dbReference>
<feature type="binding site" evidence="11">
    <location>
        <position position="339"/>
    </location>
    <ligand>
        <name>(2R)-2-phosphoglycerate</name>
        <dbReference type="ChEBI" id="CHEBI:58289"/>
    </ligand>
</feature>
<evidence type="ECO:0000256" key="6">
    <source>
        <dbReference type="ARBA" id="ARBA00022723"/>
    </source>
</evidence>
<dbReference type="AlphaFoldDB" id="A0A926HVQ6"/>
<feature type="binding site" evidence="11 14">
    <location>
        <position position="244"/>
    </location>
    <ligand>
        <name>Mg(2+)</name>
        <dbReference type="ChEBI" id="CHEBI:18420"/>
    </ligand>
</feature>
<dbReference type="GO" id="GO:0000287">
    <property type="term" value="F:magnesium ion binding"/>
    <property type="evidence" value="ECO:0007669"/>
    <property type="project" value="UniProtKB-UniRule"/>
</dbReference>
<feature type="binding site" evidence="13">
    <location>
        <position position="166"/>
    </location>
    <ligand>
        <name>substrate</name>
    </ligand>
</feature>
<dbReference type="GO" id="GO:0004634">
    <property type="term" value="F:phosphopyruvate hydratase activity"/>
    <property type="evidence" value="ECO:0007669"/>
    <property type="project" value="UniProtKB-UniRule"/>
</dbReference>
<comment type="function">
    <text evidence="11">Catalyzes the reversible conversion of 2-phosphoglycerate (2-PG) into phosphoenolpyruvate (PEP). It is essential for the degradation of carbohydrates via glycolysis.</text>
</comment>
<keyword evidence="9 11" id="KW-0456">Lyase</keyword>
<evidence type="ECO:0000313" key="17">
    <source>
        <dbReference type="EMBL" id="MBC8536871.1"/>
    </source>
</evidence>
<keyword evidence="5 11" id="KW-0964">Secreted</keyword>
<feature type="binding site" evidence="11">
    <location>
        <position position="165"/>
    </location>
    <ligand>
        <name>(2R)-2-phosphoglycerate</name>
        <dbReference type="ChEBI" id="CHEBI:58289"/>
    </ligand>
</feature>
<dbReference type="SMART" id="SM01192">
    <property type="entry name" value="Enolase_C"/>
    <property type="match status" value="1"/>
</dbReference>
<dbReference type="PANTHER" id="PTHR11902:SF1">
    <property type="entry name" value="ENOLASE"/>
    <property type="match status" value="1"/>
</dbReference>
<dbReference type="Pfam" id="PF03952">
    <property type="entry name" value="Enolase_N"/>
    <property type="match status" value="1"/>
</dbReference>
<feature type="binding site" evidence="11 14">
    <location>
        <position position="314"/>
    </location>
    <ligand>
        <name>Mg(2+)</name>
        <dbReference type="ChEBI" id="CHEBI:18420"/>
    </ligand>
</feature>
<evidence type="ECO:0000256" key="9">
    <source>
        <dbReference type="ARBA" id="ARBA00023239"/>
    </source>
</evidence>
<dbReference type="NCBIfam" id="TIGR01060">
    <property type="entry name" value="eno"/>
    <property type="match status" value="1"/>
</dbReference>
<dbReference type="SFLD" id="SFLDF00002">
    <property type="entry name" value="enolase"/>
    <property type="match status" value="1"/>
</dbReference>
<feature type="binding site" evidence="13">
    <location>
        <position position="287"/>
    </location>
    <ligand>
        <name>substrate</name>
    </ligand>
</feature>
<proteinExistence type="inferred from homology"/>
<evidence type="ECO:0000256" key="7">
    <source>
        <dbReference type="ARBA" id="ARBA00022842"/>
    </source>
</evidence>
<dbReference type="Pfam" id="PF00113">
    <property type="entry name" value="Enolase_C"/>
    <property type="match status" value="1"/>
</dbReference>
<dbReference type="PIRSF" id="PIRSF001400">
    <property type="entry name" value="Enolase"/>
    <property type="match status" value="1"/>
</dbReference>
<feature type="domain" description="Enolase C-terminal TIM barrel" evidence="15">
    <location>
        <begin position="141"/>
        <end position="425"/>
    </location>
</feature>
<feature type="active site" description="Proton donor" evidence="11 12">
    <location>
        <position position="207"/>
    </location>
</feature>
<evidence type="ECO:0000256" key="2">
    <source>
        <dbReference type="ARBA" id="ARBA00009604"/>
    </source>
</evidence>
<comment type="subcellular location">
    <subcellularLocation>
        <location evidence="11">Cytoplasm</location>
    </subcellularLocation>
    <subcellularLocation>
        <location evidence="11">Secreted</location>
    </subcellularLocation>
    <subcellularLocation>
        <location evidence="11">Cell surface</location>
    </subcellularLocation>
    <text evidence="11">Fractions of enolase are present in both the cytoplasm and on the cell surface.</text>
</comment>
<comment type="similarity">
    <text evidence="2 11">Belongs to the enolase family.</text>
</comment>
<dbReference type="GO" id="GO:0005576">
    <property type="term" value="C:extracellular region"/>
    <property type="evidence" value="ECO:0007669"/>
    <property type="project" value="UniProtKB-SubCell"/>
</dbReference>
<evidence type="ECO:0000256" key="5">
    <source>
        <dbReference type="ARBA" id="ARBA00022525"/>
    </source>
</evidence>
<dbReference type="SMART" id="SM01193">
    <property type="entry name" value="Enolase_N"/>
    <property type="match status" value="1"/>
</dbReference>
<dbReference type="PANTHER" id="PTHR11902">
    <property type="entry name" value="ENOLASE"/>
    <property type="match status" value="1"/>
</dbReference>
<dbReference type="Proteomes" id="UP000620366">
    <property type="component" value="Unassembled WGS sequence"/>
</dbReference>
<comment type="pathway">
    <text evidence="1 11">Carbohydrate degradation; glycolysis; pyruvate from D-glyceraldehyde 3-phosphate: step 4/5.</text>
</comment>
<evidence type="ECO:0000256" key="4">
    <source>
        <dbReference type="ARBA" id="ARBA00017068"/>
    </source>
</evidence>
<comment type="caution">
    <text evidence="17">The sequence shown here is derived from an EMBL/GenBank/DDBJ whole genome shotgun (WGS) entry which is preliminary data.</text>
</comment>
<keyword evidence="7 11" id="KW-0460">Magnesium</keyword>
<comment type="catalytic activity">
    <reaction evidence="10">
        <text>(2R)-2-phosphoglycerate = phosphoenolpyruvate + H2O</text>
        <dbReference type="Rhea" id="RHEA:10164"/>
        <dbReference type="ChEBI" id="CHEBI:15377"/>
        <dbReference type="ChEBI" id="CHEBI:58289"/>
        <dbReference type="ChEBI" id="CHEBI:58702"/>
        <dbReference type="EC" id="4.2.1.11"/>
    </reaction>
    <physiologicalReaction direction="left-to-right" evidence="10">
        <dbReference type="Rhea" id="RHEA:10165"/>
    </physiologicalReaction>
</comment>
<keyword evidence="6 11" id="KW-0479">Metal-binding</keyword>
<dbReference type="GO" id="GO:0009986">
    <property type="term" value="C:cell surface"/>
    <property type="evidence" value="ECO:0007669"/>
    <property type="project" value="UniProtKB-SubCell"/>
</dbReference>
<evidence type="ECO:0000259" key="15">
    <source>
        <dbReference type="SMART" id="SM01192"/>
    </source>
</evidence>
<feature type="binding site" evidence="13">
    <location>
        <position position="314"/>
    </location>
    <ligand>
        <name>substrate</name>
    </ligand>
</feature>
<keyword evidence="8 11" id="KW-0324">Glycolysis</keyword>
<dbReference type="SFLD" id="SFLDS00001">
    <property type="entry name" value="Enolase"/>
    <property type="match status" value="1"/>
</dbReference>
<feature type="binding site" evidence="13">
    <location>
        <begin position="366"/>
        <end position="369"/>
    </location>
    <ligand>
        <name>substrate</name>
    </ligand>
</feature>
<comment type="cofactor">
    <cofactor evidence="11">
        <name>Mg(2+)</name>
        <dbReference type="ChEBI" id="CHEBI:18420"/>
    </cofactor>
    <text evidence="11">Binds a second Mg(2+) ion via substrate during catalysis.</text>
</comment>
<comment type="cofactor">
    <cofactor evidence="14">
        <name>Mg(2+)</name>
        <dbReference type="ChEBI" id="CHEBI:18420"/>
    </cofactor>
    <text evidence="14">Mg(2+) is required for catalysis and for stabilizing the dimer.</text>
</comment>
<accession>A0A926HVQ6</accession>
<evidence type="ECO:0000256" key="13">
    <source>
        <dbReference type="PIRSR" id="PIRSR001400-2"/>
    </source>
</evidence>
<gene>
    <name evidence="11 17" type="primary">eno</name>
    <name evidence="17" type="ORF">H8695_09245</name>
</gene>
<dbReference type="InterPro" id="IPR020809">
    <property type="entry name" value="Enolase_CS"/>
</dbReference>
<dbReference type="SUPFAM" id="SSF54826">
    <property type="entry name" value="Enolase N-terminal domain-like"/>
    <property type="match status" value="1"/>
</dbReference>
<dbReference type="PROSITE" id="PS00164">
    <property type="entry name" value="ENOLASE"/>
    <property type="match status" value="1"/>
</dbReference>
<feature type="domain" description="Enolase N-terminal" evidence="16">
    <location>
        <begin position="6"/>
        <end position="136"/>
    </location>
</feature>
<dbReference type="GO" id="GO:0006096">
    <property type="term" value="P:glycolytic process"/>
    <property type="evidence" value="ECO:0007669"/>
    <property type="project" value="UniProtKB-UniRule"/>
</dbReference>
<feature type="binding site" evidence="13">
    <location>
        <position position="390"/>
    </location>
    <ligand>
        <name>substrate</name>
    </ligand>
</feature>
<dbReference type="RefSeq" id="WP_249300878.1">
    <property type="nucleotide sequence ID" value="NZ_JACRSP010000004.1"/>
</dbReference>
<name>A0A926HVQ6_9FIRM</name>
<dbReference type="InterPro" id="IPR020810">
    <property type="entry name" value="Enolase_C"/>
</dbReference>
<dbReference type="Gene3D" id="3.20.20.120">
    <property type="entry name" value="Enolase-like C-terminal domain"/>
    <property type="match status" value="1"/>
</dbReference>
<dbReference type="SUPFAM" id="SSF51604">
    <property type="entry name" value="Enolase C-terminal domain-like"/>
    <property type="match status" value="1"/>
</dbReference>
<dbReference type="GO" id="GO:0000015">
    <property type="term" value="C:phosphopyruvate hydratase complex"/>
    <property type="evidence" value="ECO:0007669"/>
    <property type="project" value="InterPro"/>
</dbReference>
<organism evidence="17 18">
    <name type="scientific">Feifania hominis</name>
    <dbReference type="NCBI Taxonomy" id="2763660"/>
    <lineage>
        <taxon>Bacteria</taxon>
        <taxon>Bacillati</taxon>
        <taxon>Bacillota</taxon>
        <taxon>Clostridia</taxon>
        <taxon>Eubacteriales</taxon>
        <taxon>Feifaniaceae</taxon>
        <taxon>Feifania</taxon>
    </lineage>
</organism>
<dbReference type="InterPro" id="IPR029017">
    <property type="entry name" value="Enolase-like_N"/>
</dbReference>
<evidence type="ECO:0000256" key="10">
    <source>
        <dbReference type="ARBA" id="ARBA00048951"/>
    </source>
</evidence>
<dbReference type="PRINTS" id="PR00148">
    <property type="entry name" value="ENOLASE"/>
</dbReference>
<feature type="binding site" evidence="11">
    <location>
        <position position="368"/>
    </location>
    <ligand>
        <name>(2R)-2-phosphoglycerate</name>
        <dbReference type="ChEBI" id="CHEBI:58289"/>
    </ligand>
</feature>
<dbReference type="Gene3D" id="3.30.390.10">
    <property type="entry name" value="Enolase-like, N-terminal domain"/>
    <property type="match status" value="1"/>
</dbReference>
<keyword evidence="18" id="KW-1185">Reference proteome</keyword>
<evidence type="ECO:0000256" key="8">
    <source>
        <dbReference type="ARBA" id="ARBA00023152"/>
    </source>
</evidence>
<evidence type="ECO:0000256" key="14">
    <source>
        <dbReference type="PIRSR" id="PIRSR001400-3"/>
    </source>
</evidence>
<reference evidence="17" key="1">
    <citation type="submission" date="2020-08" db="EMBL/GenBank/DDBJ databases">
        <title>Genome public.</title>
        <authorList>
            <person name="Liu C."/>
            <person name="Sun Q."/>
        </authorList>
    </citation>
    <scope>NUCLEOTIDE SEQUENCE</scope>
    <source>
        <strain evidence="17">BX7</strain>
    </source>
</reference>
<keyword evidence="11" id="KW-0963">Cytoplasm</keyword>
<evidence type="ECO:0000313" key="18">
    <source>
        <dbReference type="Proteomes" id="UP000620366"/>
    </source>
</evidence>
<dbReference type="SFLD" id="SFLDG00178">
    <property type="entry name" value="enolase"/>
    <property type="match status" value="1"/>
</dbReference>
<dbReference type="HAMAP" id="MF_00318">
    <property type="entry name" value="Enolase"/>
    <property type="match status" value="1"/>
</dbReference>